<proteinExistence type="inferred from homology"/>
<reference evidence="9" key="1">
    <citation type="journal article" date="2020" name="mSystems">
        <title>Genome- and Community-Level Interaction Insights into Carbon Utilization and Element Cycling Functions of Hydrothermarchaeota in Hydrothermal Sediment.</title>
        <authorList>
            <person name="Zhou Z."/>
            <person name="Liu Y."/>
            <person name="Xu W."/>
            <person name="Pan J."/>
            <person name="Luo Z.H."/>
            <person name="Li M."/>
        </authorList>
    </citation>
    <scope>NUCLEOTIDE SEQUENCE [LARGE SCALE GENOMIC DNA]</scope>
    <source>
        <strain evidence="10">SpSt-10</strain>
        <strain evidence="9">SpSt-62</strain>
        <strain evidence="8">SpSt-97</strain>
    </source>
</reference>
<gene>
    <name evidence="6 9" type="primary">smc</name>
    <name evidence="10" type="ORF">ENL48_06285</name>
    <name evidence="9" type="ORF">ENT89_04970</name>
    <name evidence="8" type="ORF">ENX77_05430</name>
</gene>
<dbReference type="SUPFAM" id="SSF75553">
    <property type="entry name" value="Smc hinge domain"/>
    <property type="match status" value="1"/>
</dbReference>
<keyword evidence="3 6" id="KW-0067">ATP-binding</keyword>
<dbReference type="NCBIfam" id="TIGR02169">
    <property type="entry name" value="SMC_prok_A"/>
    <property type="match status" value="1"/>
</dbReference>
<evidence type="ECO:0000256" key="4">
    <source>
        <dbReference type="ARBA" id="ARBA00023054"/>
    </source>
</evidence>
<dbReference type="NCBIfam" id="TIGR02168">
    <property type="entry name" value="SMC_prok_B"/>
    <property type="match status" value="1"/>
</dbReference>
<dbReference type="Gene3D" id="1.20.5.340">
    <property type="match status" value="1"/>
</dbReference>
<evidence type="ECO:0000256" key="6">
    <source>
        <dbReference type="HAMAP-Rule" id="MF_01894"/>
    </source>
</evidence>
<dbReference type="PANTHER" id="PTHR43977">
    <property type="entry name" value="STRUCTURAL MAINTENANCE OF CHROMOSOMES PROTEIN 3"/>
    <property type="match status" value="1"/>
</dbReference>
<dbReference type="GO" id="GO:0007059">
    <property type="term" value="P:chromosome segregation"/>
    <property type="evidence" value="ECO:0007669"/>
    <property type="project" value="UniProtKB-UniRule"/>
</dbReference>
<dbReference type="SMART" id="SM00968">
    <property type="entry name" value="SMC_hinge"/>
    <property type="match status" value="1"/>
</dbReference>
<evidence type="ECO:0000259" key="7">
    <source>
        <dbReference type="SMART" id="SM00968"/>
    </source>
</evidence>
<dbReference type="SUPFAM" id="SSF52540">
    <property type="entry name" value="P-loop containing nucleoside triphosphate hydrolases"/>
    <property type="match status" value="1"/>
</dbReference>
<dbReference type="InterPro" id="IPR024704">
    <property type="entry name" value="SMC"/>
</dbReference>
<dbReference type="InterPro" id="IPR011890">
    <property type="entry name" value="SMC_prok"/>
</dbReference>
<keyword evidence="2 6" id="KW-0547">Nucleotide-binding</keyword>
<dbReference type="EMBL" id="DRUC01000095">
    <property type="protein sequence ID" value="HHF48729.1"/>
    <property type="molecule type" value="Genomic_DNA"/>
</dbReference>
<comment type="function">
    <text evidence="6">Required for chromosome condensation and partitioning.</text>
</comment>
<dbReference type="GO" id="GO:0006260">
    <property type="term" value="P:DNA replication"/>
    <property type="evidence" value="ECO:0007669"/>
    <property type="project" value="UniProtKB-UniRule"/>
</dbReference>
<evidence type="ECO:0000256" key="3">
    <source>
        <dbReference type="ARBA" id="ARBA00022840"/>
    </source>
</evidence>
<dbReference type="SUPFAM" id="SSF57997">
    <property type="entry name" value="Tropomyosin"/>
    <property type="match status" value="1"/>
</dbReference>
<evidence type="ECO:0000313" key="10">
    <source>
        <dbReference type="EMBL" id="HHF48729.1"/>
    </source>
</evidence>
<sequence length="1155" mass="135393">MQIKKIRIRNFKSFGKKTEIPFVSGFNVISGPNGSGKSNIIDAIIFCLGLHSSSKVLRADRLPDLIHSTDGKRVEEAEVTITFESGLEIKRRVKVTDKGYYSYYYLNGKSASQSDITRFLEKQGIYGDAHNIIMQGDVTRIVEMTPTQRRKIIEDIAGISEFDEKKEKALEELRIVKENTDRMDLVLSEIGRRLESLKKDRKEALRYKELSKRKEELKLELKAIKRKELIEKINRLKKDIERMSSERDRAFLKISEIKKEKNKIEKMADQLSKKIFEESDEKYRKLQEEISTTQIRIESLKKERELLSNEIKKLNSNKVQILLEISKIKEKIEEKRKNLERLHIQKISVEENLNELKSKIEEVTEKIKSLDSEETSLKDRTLDLKEHLDKLKSKKSEILRERDKNYEGIRRISIEIEELDIDRENIKREIKRLKERLLKIEGELKDLKKGISLKIREKNKIDDEIFKLRDLISELDEKIKSKEIELAKIRAEISAHESSLGRAVELILEADLPGVYGIVAQLADVDEEFALALEVAAGNSLSFIVVEDEECAIKAINYLKQIKGGRATFLPLNKIRKNFGRLSLDKDVLRLPGVIDYAVNLVRCEEKFRPIFNFIFRDTIVVDNIENAKKIMDGKRIITLDGEIIEKSGAMTGGSIDKRKRILLSKELKEKEKKISKELSRMLSEKARCFERLKIIEGFWENIQREIRDMEEEIICKKNEIKIIQAKLEDNFKRKTAIEESIKRKEAERFELGKSLEKIESEIKEINETEERIEKELSSFNRKLKSSQLPKLSEHLENLKNQYNVTREALIRIESEIERVEFELNQSERVLEEKEKTLKEIEKEIVNLKENIEQIGQEIRELIKKVEILREEEKNVSDSLKNLRNERDRLFERIREIEISERRIEYEFKNYEEKIEAKNEMIRELEAELSSLPEIEPKMEHSQALSELEKVERELSKFGDVNLKAIQEYELVKERFNEVISRKFELEKERKEIIERIEKYEKMKRERFFEVFDAVNENFKEIIARLTDGEGELYLDSEDPFSSGLHIRVKPYNKPVRKLEQMSGGEKSLIALAFLFAIQRYKPAPFYVFDEIDMFLDGVNVAKVAKLIREMSSKAQFIVVSLRKPMLEQADVIIGITIGRDHSSQVTGIRVLTTQ</sequence>
<dbReference type="AlphaFoldDB" id="A0A7C4S5W8"/>
<feature type="domain" description="SMC hinge" evidence="7">
    <location>
        <begin position="513"/>
        <end position="632"/>
    </location>
</feature>
<comment type="caution">
    <text evidence="9">The sequence shown here is derived from an EMBL/GenBank/DDBJ whole genome shotgun (WGS) entry which is preliminary data.</text>
</comment>
<evidence type="ECO:0000313" key="9">
    <source>
        <dbReference type="EMBL" id="HGU59511.1"/>
    </source>
</evidence>
<dbReference type="GO" id="GO:0005694">
    <property type="term" value="C:chromosome"/>
    <property type="evidence" value="ECO:0007669"/>
    <property type="project" value="InterPro"/>
</dbReference>
<dbReference type="GO" id="GO:0016887">
    <property type="term" value="F:ATP hydrolysis activity"/>
    <property type="evidence" value="ECO:0007669"/>
    <property type="project" value="InterPro"/>
</dbReference>
<evidence type="ECO:0000256" key="5">
    <source>
        <dbReference type="ARBA" id="ARBA00023125"/>
    </source>
</evidence>
<dbReference type="Pfam" id="PF02463">
    <property type="entry name" value="SMC_N"/>
    <property type="match status" value="1"/>
</dbReference>
<dbReference type="GO" id="GO:0005524">
    <property type="term" value="F:ATP binding"/>
    <property type="evidence" value="ECO:0007669"/>
    <property type="project" value="UniProtKB-UniRule"/>
</dbReference>
<dbReference type="HAMAP" id="MF_01894">
    <property type="entry name" value="Smc_prok"/>
    <property type="match status" value="1"/>
</dbReference>
<feature type="coiled-coil region" evidence="6">
    <location>
        <begin position="665"/>
        <end position="928"/>
    </location>
</feature>
<feature type="coiled-coil region" evidence="6">
    <location>
        <begin position="207"/>
        <end position="499"/>
    </location>
</feature>
<accession>A0A7C4S5W8</accession>
<dbReference type="Pfam" id="PF06470">
    <property type="entry name" value="SMC_hinge"/>
    <property type="match status" value="1"/>
</dbReference>
<name>A0A7C4S5W8_9EURY</name>
<dbReference type="InterPro" id="IPR003395">
    <property type="entry name" value="RecF/RecN/SMC_N"/>
</dbReference>
<dbReference type="GO" id="GO:0007062">
    <property type="term" value="P:sister chromatid cohesion"/>
    <property type="evidence" value="ECO:0007669"/>
    <property type="project" value="InterPro"/>
</dbReference>
<feature type="binding site" evidence="6">
    <location>
        <begin position="32"/>
        <end position="39"/>
    </location>
    <ligand>
        <name>ATP</name>
        <dbReference type="ChEBI" id="CHEBI:30616"/>
    </ligand>
</feature>
<dbReference type="InterPro" id="IPR010935">
    <property type="entry name" value="SMC_hinge"/>
</dbReference>
<comment type="subunit">
    <text evidence="6">Homodimer.</text>
</comment>
<comment type="similarity">
    <text evidence="6">Belongs to the SMC family.</text>
</comment>
<evidence type="ECO:0000256" key="2">
    <source>
        <dbReference type="ARBA" id="ARBA00022741"/>
    </source>
</evidence>
<dbReference type="GO" id="GO:0003677">
    <property type="term" value="F:DNA binding"/>
    <property type="evidence" value="ECO:0007669"/>
    <property type="project" value="UniProtKB-UniRule"/>
</dbReference>
<protein>
    <recommendedName>
        <fullName evidence="6">Chromosome partition protein Smc</fullName>
    </recommendedName>
</protein>
<comment type="subcellular location">
    <subcellularLocation>
        <location evidence="6">Cytoplasm</location>
    </subcellularLocation>
</comment>
<organism evidence="9">
    <name type="scientific">Geoglobus ahangari</name>
    <dbReference type="NCBI Taxonomy" id="113653"/>
    <lineage>
        <taxon>Archaea</taxon>
        <taxon>Methanobacteriati</taxon>
        <taxon>Methanobacteriota</taxon>
        <taxon>Archaeoglobi</taxon>
        <taxon>Archaeoglobales</taxon>
        <taxon>Archaeoglobaceae</taxon>
        <taxon>Geoglobus</taxon>
    </lineage>
</organism>
<evidence type="ECO:0000313" key="8">
    <source>
        <dbReference type="EMBL" id="HGE66541.1"/>
    </source>
</evidence>
<dbReference type="GO" id="GO:0005737">
    <property type="term" value="C:cytoplasm"/>
    <property type="evidence" value="ECO:0007669"/>
    <property type="project" value="UniProtKB-SubCell"/>
</dbReference>
<dbReference type="Gene3D" id="3.30.70.1620">
    <property type="match status" value="1"/>
</dbReference>
<keyword evidence="5 6" id="KW-0238">DNA-binding</keyword>
<evidence type="ECO:0000256" key="1">
    <source>
        <dbReference type="ARBA" id="ARBA00022490"/>
    </source>
</evidence>
<dbReference type="PIRSF" id="PIRSF005719">
    <property type="entry name" value="SMC"/>
    <property type="match status" value="1"/>
</dbReference>
<dbReference type="Gene3D" id="1.20.1060.20">
    <property type="match status" value="1"/>
</dbReference>
<keyword evidence="4 6" id="KW-0175">Coiled coil</keyword>
<dbReference type="InterPro" id="IPR036277">
    <property type="entry name" value="SMC_hinge_sf"/>
</dbReference>
<keyword evidence="1 6" id="KW-0963">Cytoplasm</keyword>
<dbReference type="GO" id="GO:0030261">
    <property type="term" value="P:chromosome condensation"/>
    <property type="evidence" value="ECO:0007669"/>
    <property type="project" value="InterPro"/>
</dbReference>
<comment type="domain">
    <text evidence="6">Contains large globular domains required for ATP hydrolysis at each terminus and a third globular domain forming a flexible hinge near the middle of the molecule. These domains are separated by coiled-coil structures.</text>
</comment>
<dbReference type="EMBL" id="DTPI01000031">
    <property type="protein sequence ID" value="HGE66541.1"/>
    <property type="molecule type" value="Genomic_DNA"/>
</dbReference>
<dbReference type="EMBL" id="DTAK01000038">
    <property type="protein sequence ID" value="HGU59511.1"/>
    <property type="molecule type" value="Genomic_DNA"/>
</dbReference>
<dbReference type="Gene3D" id="3.40.50.300">
    <property type="entry name" value="P-loop containing nucleotide triphosphate hydrolases"/>
    <property type="match status" value="2"/>
</dbReference>
<dbReference type="InterPro" id="IPR027417">
    <property type="entry name" value="P-loop_NTPase"/>
</dbReference>